<proteinExistence type="inferred from homology"/>
<evidence type="ECO:0000256" key="3">
    <source>
        <dbReference type="ARBA" id="ARBA00022448"/>
    </source>
</evidence>
<dbReference type="Proteomes" id="UP001174909">
    <property type="component" value="Unassembled WGS sequence"/>
</dbReference>
<dbReference type="InterPro" id="IPR011992">
    <property type="entry name" value="EF-hand-dom_pair"/>
</dbReference>
<keyword evidence="12" id="KW-0472">Membrane</keyword>
<evidence type="ECO:0000256" key="10">
    <source>
        <dbReference type="ARBA" id="ARBA00023065"/>
    </source>
</evidence>
<keyword evidence="3" id="KW-0813">Transport</keyword>
<keyword evidence="7" id="KW-0999">Mitochondrion inner membrane</keyword>
<comment type="similarity">
    <text evidence="13">Belongs to the MICU1 family. MICU1 subfamily.</text>
</comment>
<dbReference type="AlphaFoldDB" id="A0AA35SP30"/>
<dbReference type="GO" id="GO:0005509">
    <property type="term" value="F:calcium ion binding"/>
    <property type="evidence" value="ECO:0007669"/>
    <property type="project" value="InterPro"/>
</dbReference>
<dbReference type="PROSITE" id="PS50222">
    <property type="entry name" value="EF_HAND_2"/>
    <property type="match status" value="1"/>
</dbReference>
<dbReference type="PROSITE" id="PS00018">
    <property type="entry name" value="EF_HAND_1"/>
    <property type="match status" value="1"/>
</dbReference>
<evidence type="ECO:0000256" key="1">
    <source>
        <dbReference type="ARBA" id="ARBA00004273"/>
    </source>
</evidence>
<dbReference type="SUPFAM" id="SSF47473">
    <property type="entry name" value="EF-hand"/>
    <property type="match status" value="1"/>
</dbReference>
<keyword evidence="4" id="KW-0109">Calcium transport</keyword>
<protein>
    <submittedName>
        <fullName evidence="15">Calcium uptake protein 1 homolog, mitochondrial</fullName>
    </submittedName>
</protein>
<evidence type="ECO:0000256" key="6">
    <source>
        <dbReference type="ARBA" id="ARBA00022737"/>
    </source>
</evidence>
<evidence type="ECO:0000259" key="14">
    <source>
        <dbReference type="PROSITE" id="PS50222"/>
    </source>
</evidence>
<dbReference type="PANTHER" id="PTHR12294">
    <property type="entry name" value="EF HAND DOMAIN FAMILY A1,A2-RELATED"/>
    <property type="match status" value="1"/>
</dbReference>
<comment type="subcellular location">
    <subcellularLocation>
        <location evidence="1">Mitochondrion inner membrane</location>
    </subcellularLocation>
    <subcellularLocation>
        <location evidence="2">Mitochondrion intermembrane space</location>
    </subcellularLocation>
</comment>
<dbReference type="InterPro" id="IPR018247">
    <property type="entry name" value="EF_Hand_1_Ca_BS"/>
</dbReference>
<keyword evidence="10" id="KW-0406">Ion transport</keyword>
<keyword evidence="9" id="KW-0809">Transit peptide</keyword>
<name>A0AA35SP30_GEOBA</name>
<comment type="caution">
    <text evidence="15">The sequence shown here is derived from an EMBL/GenBank/DDBJ whole genome shotgun (WGS) entry which is preliminary data.</text>
</comment>
<dbReference type="EMBL" id="CASHTH010002682">
    <property type="protein sequence ID" value="CAI8033650.1"/>
    <property type="molecule type" value="Genomic_DNA"/>
</dbReference>
<gene>
    <name evidence="15" type="ORF">GBAR_LOCUS18981</name>
</gene>
<reference evidence="15" key="1">
    <citation type="submission" date="2023-03" db="EMBL/GenBank/DDBJ databases">
        <authorList>
            <person name="Steffen K."/>
            <person name="Cardenas P."/>
        </authorList>
    </citation>
    <scope>NUCLEOTIDE SEQUENCE</scope>
</reference>
<keyword evidence="8" id="KW-0106">Calcium</keyword>
<evidence type="ECO:0000256" key="2">
    <source>
        <dbReference type="ARBA" id="ARBA00004569"/>
    </source>
</evidence>
<keyword evidence="5" id="KW-0479">Metal-binding</keyword>
<dbReference type="InterPro" id="IPR039800">
    <property type="entry name" value="MICU1/2/3"/>
</dbReference>
<sequence length="108" mass="11803">MLCVFSSIPFLLSGVVLSALSFLLLGDLKQVAQAVAGIDLQDSLVTMIFTLFDENMDGSLSHREFIRAMKSRTTRGLEKSKNTGFAKLINSCYGCTVKVIQDQLGLKP</sequence>
<evidence type="ECO:0000256" key="8">
    <source>
        <dbReference type="ARBA" id="ARBA00022837"/>
    </source>
</evidence>
<dbReference type="InterPro" id="IPR002048">
    <property type="entry name" value="EF_hand_dom"/>
</dbReference>
<evidence type="ECO:0000313" key="15">
    <source>
        <dbReference type="EMBL" id="CAI8033650.1"/>
    </source>
</evidence>
<organism evidence="15 16">
    <name type="scientific">Geodia barretti</name>
    <name type="common">Barrett's horny sponge</name>
    <dbReference type="NCBI Taxonomy" id="519541"/>
    <lineage>
        <taxon>Eukaryota</taxon>
        <taxon>Metazoa</taxon>
        <taxon>Porifera</taxon>
        <taxon>Demospongiae</taxon>
        <taxon>Heteroscleromorpha</taxon>
        <taxon>Tetractinellida</taxon>
        <taxon>Astrophorina</taxon>
        <taxon>Geodiidae</taxon>
        <taxon>Geodia</taxon>
    </lineage>
</organism>
<evidence type="ECO:0000313" key="16">
    <source>
        <dbReference type="Proteomes" id="UP001174909"/>
    </source>
</evidence>
<evidence type="ECO:0000256" key="9">
    <source>
        <dbReference type="ARBA" id="ARBA00022946"/>
    </source>
</evidence>
<accession>A0AA35SP30</accession>
<keyword evidence="11" id="KW-0496">Mitochondrion</keyword>
<dbReference type="GO" id="GO:1990246">
    <property type="term" value="C:uniplex complex"/>
    <property type="evidence" value="ECO:0007669"/>
    <property type="project" value="TreeGrafter"/>
</dbReference>
<evidence type="ECO:0000256" key="4">
    <source>
        <dbReference type="ARBA" id="ARBA00022568"/>
    </source>
</evidence>
<evidence type="ECO:0000256" key="7">
    <source>
        <dbReference type="ARBA" id="ARBA00022792"/>
    </source>
</evidence>
<dbReference type="GO" id="GO:0005758">
    <property type="term" value="C:mitochondrial intermembrane space"/>
    <property type="evidence" value="ECO:0007669"/>
    <property type="project" value="UniProtKB-SubCell"/>
</dbReference>
<dbReference type="GO" id="GO:0036444">
    <property type="term" value="P:calcium import into the mitochondrion"/>
    <property type="evidence" value="ECO:0007669"/>
    <property type="project" value="TreeGrafter"/>
</dbReference>
<dbReference type="Gene3D" id="1.10.238.10">
    <property type="entry name" value="EF-hand"/>
    <property type="match status" value="1"/>
</dbReference>
<evidence type="ECO:0000256" key="5">
    <source>
        <dbReference type="ARBA" id="ARBA00022723"/>
    </source>
</evidence>
<dbReference type="PANTHER" id="PTHR12294:SF1">
    <property type="entry name" value="CALCIUM UPTAKE PROTEIN 1, MITOCHONDRIAL"/>
    <property type="match status" value="1"/>
</dbReference>
<evidence type="ECO:0000256" key="12">
    <source>
        <dbReference type="ARBA" id="ARBA00023136"/>
    </source>
</evidence>
<keyword evidence="16" id="KW-1185">Reference proteome</keyword>
<evidence type="ECO:0000256" key="11">
    <source>
        <dbReference type="ARBA" id="ARBA00023128"/>
    </source>
</evidence>
<keyword evidence="6" id="KW-0677">Repeat</keyword>
<dbReference type="GO" id="GO:0051560">
    <property type="term" value="P:mitochondrial calcium ion homeostasis"/>
    <property type="evidence" value="ECO:0007669"/>
    <property type="project" value="TreeGrafter"/>
</dbReference>
<feature type="domain" description="EF-hand" evidence="14">
    <location>
        <begin position="40"/>
        <end position="75"/>
    </location>
</feature>
<evidence type="ECO:0000256" key="13">
    <source>
        <dbReference type="ARBA" id="ARBA00038333"/>
    </source>
</evidence>